<accession>A0A4R3QDA5</accession>
<keyword evidence="2" id="KW-1185">Reference proteome</keyword>
<reference evidence="1 2" key="1">
    <citation type="submission" date="2019-03" db="EMBL/GenBank/DDBJ databases">
        <title>Genomic Encyclopedia of Type Strains, Phase IV (KMG-V): Genome sequencing to study the core and pangenomes of soil and plant-associated prokaryotes.</title>
        <authorList>
            <person name="Whitman W."/>
        </authorList>
    </citation>
    <scope>NUCLEOTIDE SEQUENCE [LARGE SCALE GENOMIC DNA]</scope>
    <source>
        <strain evidence="1 2">Gr42</strain>
    </source>
</reference>
<evidence type="ECO:0000313" key="1">
    <source>
        <dbReference type="EMBL" id="TCU19593.1"/>
    </source>
</evidence>
<dbReference type="Proteomes" id="UP000295547">
    <property type="component" value="Unassembled WGS sequence"/>
</dbReference>
<sequence length="50" mass="5582">MNEATCESRGASLHAVNTDLIQIVALYASCGDPAERRRYNAVEVLEPFYH</sequence>
<proteinExistence type="predicted"/>
<gene>
    <name evidence="1" type="ORF">EV130_11315</name>
</gene>
<organism evidence="1 2">
    <name type="scientific">Rhizobium azibense</name>
    <dbReference type="NCBI Taxonomy" id="1136135"/>
    <lineage>
        <taxon>Bacteria</taxon>
        <taxon>Pseudomonadati</taxon>
        <taxon>Pseudomonadota</taxon>
        <taxon>Alphaproteobacteria</taxon>
        <taxon>Hyphomicrobiales</taxon>
        <taxon>Rhizobiaceae</taxon>
        <taxon>Rhizobium/Agrobacterium group</taxon>
        <taxon>Rhizobium</taxon>
    </lineage>
</organism>
<comment type="caution">
    <text evidence="1">The sequence shown here is derived from an EMBL/GenBank/DDBJ whole genome shotgun (WGS) entry which is preliminary data.</text>
</comment>
<dbReference type="EMBL" id="SMBJ01000013">
    <property type="protein sequence ID" value="TCU19593.1"/>
    <property type="molecule type" value="Genomic_DNA"/>
</dbReference>
<dbReference type="AlphaFoldDB" id="A0A4R3QDA5"/>
<protein>
    <submittedName>
        <fullName evidence="1">Uncharacterized protein</fullName>
    </submittedName>
</protein>
<evidence type="ECO:0000313" key="2">
    <source>
        <dbReference type="Proteomes" id="UP000295547"/>
    </source>
</evidence>
<name>A0A4R3QDA5_9HYPH</name>